<reference evidence="2 3" key="1">
    <citation type="journal article" date="2016" name="Nat. Commun.">
        <title>Thousands of microbial genomes shed light on interconnected biogeochemical processes in an aquifer system.</title>
        <authorList>
            <person name="Anantharaman K."/>
            <person name="Brown C.T."/>
            <person name="Hug L.A."/>
            <person name="Sharon I."/>
            <person name="Castelle C.J."/>
            <person name="Probst A.J."/>
            <person name="Thomas B.C."/>
            <person name="Singh A."/>
            <person name="Wilkins M.J."/>
            <person name="Karaoz U."/>
            <person name="Brodie E.L."/>
            <person name="Williams K.H."/>
            <person name="Hubbard S.S."/>
            <person name="Banfield J.F."/>
        </authorList>
    </citation>
    <scope>NUCLEOTIDE SEQUENCE [LARGE SCALE GENOMIC DNA]</scope>
</reference>
<keyword evidence="1" id="KW-0732">Signal</keyword>
<evidence type="ECO:0000313" key="2">
    <source>
        <dbReference type="EMBL" id="OGN13615.1"/>
    </source>
</evidence>
<dbReference type="EMBL" id="MGJV01000039">
    <property type="protein sequence ID" value="OGN13615.1"/>
    <property type="molecule type" value="Genomic_DNA"/>
</dbReference>
<comment type="caution">
    <text evidence="2">The sequence shown here is derived from an EMBL/GenBank/DDBJ whole genome shotgun (WGS) entry which is preliminary data.</text>
</comment>
<evidence type="ECO:0000313" key="3">
    <source>
        <dbReference type="Proteomes" id="UP000176581"/>
    </source>
</evidence>
<proteinExistence type="predicted"/>
<evidence type="ECO:0008006" key="4">
    <source>
        <dbReference type="Google" id="ProtNLM"/>
    </source>
</evidence>
<evidence type="ECO:0000256" key="1">
    <source>
        <dbReference type="SAM" id="SignalP"/>
    </source>
</evidence>
<feature type="chain" id="PRO_5009535535" description="Transferrin-binding protein B C-lobe/N-lobe beta barrel domain-containing protein" evidence="1">
    <location>
        <begin position="21"/>
        <end position="317"/>
    </location>
</feature>
<accession>A0A1F8FKI8</accession>
<feature type="signal peptide" evidence="1">
    <location>
        <begin position="1"/>
        <end position="20"/>
    </location>
</feature>
<dbReference type="AlphaFoldDB" id="A0A1F8FKI8"/>
<gene>
    <name evidence="2" type="ORF">A3J47_04230</name>
</gene>
<organism evidence="2 3">
    <name type="scientific">Candidatus Yanofskybacteria bacterium RIFCSPHIGHO2_02_FULL_43_22</name>
    <dbReference type="NCBI Taxonomy" id="1802681"/>
    <lineage>
        <taxon>Bacteria</taxon>
        <taxon>Candidatus Yanofskyibacteriota</taxon>
    </lineage>
</organism>
<protein>
    <recommendedName>
        <fullName evidence="4">Transferrin-binding protein B C-lobe/N-lobe beta barrel domain-containing protein</fullName>
    </recommendedName>
</protein>
<name>A0A1F8FKI8_9BACT</name>
<dbReference type="Proteomes" id="UP000176581">
    <property type="component" value="Unassembled WGS sequence"/>
</dbReference>
<sequence>MTTVFVVFSFVFVFVLGANAASTIGTNMSTTGTLTVTPATNSATSVQFQNAASTTYFFADSTNRRVGVGGAPQTVFEVQGTASASYLMTANSLQVAGVASVAYSRFGTGTTGHSLAATDDVLFTGLVEFDDNAFFDAKVGIGSGAPFAPFEVQGTASASYFFTTGTLQAGGTFASATASVAYSRFGIGTTGTPGEFDAANDLLITGSLEVDGKASVAGNFQTSGRFIADTAASHSMAGDLILTSALTVGATTASGAGGTYIAQFVGPGTGTASFYFGGGNAATLGTCFQLKSSTGAWIYMSFPQGATAPVLDTTRCH</sequence>